<gene>
    <name evidence="7 8" type="primary">deoC</name>
    <name evidence="8" type="ORF">HRQ91_07100</name>
</gene>
<dbReference type="SMART" id="SM01133">
    <property type="entry name" value="DeoC"/>
    <property type="match status" value="1"/>
</dbReference>
<dbReference type="InterPro" id="IPR011343">
    <property type="entry name" value="DeoC"/>
</dbReference>
<evidence type="ECO:0000256" key="6">
    <source>
        <dbReference type="ARBA" id="ARBA00056337"/>
    </source>
</evidence>
<feature type="active site" description="Schiff-base intermediate with acetaldehyde" evidence="7">
    <location>
        <position position="162"/>
    </location>
</feature>
<dbReference type="HAMAP" id="MF_00114">
    <property type="entry name" value="DeoC_type1"/>
    <property type="match status" value="1"/>
</dbReference>
<evidence type="ECO:0000256" key="7">
    <source>
        <dbReference type="HAMAP-Rule" id="MF_00114"/>
    </source>
</evidence>
<keyword evidence="3 7" id="KW-0456">Lyase</keyword>
<comment type="subcellular location">
    <subcellularLocation>
        <location evidence="7">Cytoplasm</location>
    </subcellularLocation>
</comment>
<dbReference type="InterPro" id="IPR028581">
    <property type="entry name" value="DeoC_typeI"/>
</dbReference>
<dbReference type="Proteomes" id="UP000671908">
    <property type="component" value="Chromosome"/>
</dbReference>
<accession>A0A975IET5</accession>
<reference evidence="8 9" key="1">
    <citation type="journal article" date="2021" name="Microbiol. Resour. Announc.">
        <title>Complete Genome Sequences of Three Human Oral Treponema parvum Isolates.</title>
        <authorList>
            <person name="Zeng H."/>
            <person name="Watt R.M."/>
        </authorList>
    </citation>
    <scope>NUCLEOTIDE SEQUENCE [LARGE SCALE GENOMIC DNA]</scope>
    <source>
        <strain evidence="8 9">ATCC 700770</strain>
    </source>
</reference>
<evidence type="ECO:0000313" key="9">
    <source>
        <dbReference type="Proteomes" id="UP000671908"/>
    </source>
</evidence>
<dbReference type="PANTHER" id="PTHR10889">
    <property type="entry name" value="DEOXYRIBOSE-PHOSPHATE ALDOLASE"/>
    <property type="match status" value="1"/>
</dbReference>
<dbReference type="InterPro" id="IPR013785">
    <property type="entry name" value="Aldolase_TIM"/>
</dbReference>
<feature type="active site" description="Proton donor/acceptor" evidence="7">
    <location>
        <position position="201"/>
    </location>
</feature>
<keyword evidence="4 7" id="KW-0704">Schiff base</keyword>
<evidence type="ECO:0000256" key="2">
    <source>
        <dbReference type="ARBA" id="ARBA00022490"/>
    </source>
</evidence>
<evidence type="ECO:0000256" key="4">
    <source>
        <dbReference type="ARBA" id="ARBA00023270"/>
    </source>
</evidence>
<dbReference type="GO" id="GO:0009264">
    <property type="term" value="P:deoxyribonucleotide catabolic process"/>
    <property type="evidence" value="ECO:0007669"/>
    <property type="project" value="UniProtKB-UniRule"/>
</dbReference>
<dbReference type="EC" id="4.1.2.4" evidence="7"/>
<dbReference type="SUPFAM" id="SSF51569">
    <property type="entry name" value="Aldolase"/>
    <property type="match status" value="1"/>
</dbReference>
<dbReference type="Gene3D" id="3.20.20.70">
    <property type="entry name" value="Aldolase class I"/>
    <property type="match status" value="1"/>
</dbReference>
<dbReference type="KEGG" id="tpav:HRQ91_07100"/>
<keyword evidence="2 7" id="KW-0963">Cytoplasm</keyword>
<dbReference type="AlphaFoldDB" id="A0A975IET5"/>
<dbReference type="GO" id="GO:0005737">
    <property type="term" value="C:cytoplasm"/>
    <property type="evidence" value="ECO:0007669"/>
    <property type="project" value="UniProtKB-SubCell"/>
</dbReference>
<dbReference type="InterPro" id="IPR002915">
    <property type="entry name" value="DeoC/FbaB/LacD_aldolase"/>
</dbReference>
<dbReference type="Pfam" id="PF01791">
    <property type="entry name" value="DeoC"/>
    <property type="match status" value="1"/>
</dbReference>
<dbReference type="PIRSF" id="PIRSF001357">
    <property type="entry name" value="DeoC"/>
    <property type="match status" value="1"/>
</dbReference>
<comment type="function">
    <text evidence="6 7">Catalyzes a reversible aldol reaction between acetaldehyde and D-glyceraldehyde 3-phosphate to generate 2-deoxy-D-ribose 5-phosphate.</text>
</comment>
<dbReference type="GO" id="GO:0006018">
    <property type="term" value="P:2-deoxyribose 1-phosphate catabolic process"/>
    <property type="evidence" value="ECO:0007669"/>
    <property type="project" value="UniProtKB-UniRule"/>
</dbReference>
<comment type="pathway">
    <text evidence="7">Carbohydrate degradation; 2-deoxy-D-ribose 1-phosphate degradation; D-glyceraldehyde 3-phosphate and acetaldehyde from 2-deoxy-alpha-D-ribose 1-phosphate: step 2/2.</text>
</comment>
<keyword evidence="9" id="KW-1185">Reference proteome</keyword>
<name>A0A975IET5_9SPIR</name>
<evidence type="ECO:0000256" key="5">
    <source>
        <dbReference type="ARBA" id="ARBA00048791"/>
    </source>
</evidence>
<comment type="similarity">
    <text evidence="1 7">Belongs to the DeoC/FbaB aldolase family. DeoC type 1 subfamily.</text>
</comment>
<dbReference type="CDD" id="cd00959">
    <property type="entry name" value="DeoC"/>
    <property type="match status" value="1"/>
</dbReference>
<feature type="active site" description="Proton donor/acceptor" evidence="7">
    <location>
        <position position="92"/>
    </location>
</feature>
<dbReference type="FunFam" id="3.20.20.70:FF:000044">
    <property type="entry name" value="Deoxyribose-phosphate aldolase"/>
    <property type="match status" value="1"/>
</dbReference>
<dbReference type="GO" id="GO:0004139">
    <property type="term" value="F:deoxyribose-phosphate aldolase activity"/>
    <property type="evidence" value="ECO:0007669"/>
    <property type="project" value="UniProtKB-UniRule"/>
</dbReference>
<sequence length="239" mass="25309">MTEKEIAGLIDHTLLSAFAKRSDIEALCREAISFGFACVCVNPIHVSYAAELLKGSSVGICTVIGFPLGALPSKVKAFEAEDAINKGACEVDMVIDIGAAKEGRFDDVKKDIRTVVDIARKNGKALKREVRVKVIIETCYLTDDEIVFCCSAAKEAGADFVKTSTGFGTPKDSGGHDLPNGASADHVRLMRKTVGDSMGVKASGGIRDAEKALEMIRAGASRIGTSSGVKILQELKSLN</sequence>
<dbReference type="RefSeq" id="WP_210118906.1">
    <property type="nucleotide sequence ID" value="NZ_CP054142.1"/>
</dbReference>
<dbReference type="GO" id="GO:0016052">
    <property type="term" value="P:carbohydrate catabolic process"/>
    <property type="evidence" value="ECO:0007669"/>
    <property type="project" value="TreeGrafter"/>
</dbReference>
<evidence type="ECO:0000313" key="8">
    <source>
        <dbReference type="EMBL" id="QTQ14233.1"/>
    </source>
</evidence>
<dbReference type="PANTHER" id="PTHR10889:SF1">
    <property type="entry name" value="DEOXYRIBOSE-PHOSPHATE ALDOLASE"/>
    <property type="match status" value="1"/>
</dbReference>
<protein>
    <recommendedName>
        <fullName evidence="7">Deoxyribose-phosphate aldolase</fullName>
        <shortName evidence="7">DERA</shortName>
        <ecNumber evidence="7">4.1.2.4</ecNumber>
    </recommendedName>
    <alternativeName>
        <fullName evidence="7">2-deoxy-D-ribose 5-phosphate aldolase</fullName>
    </alternativeName>
    <alternativeName>
        <fullName evidence="7">Phosphodeoxyriboaldolase</fullName>
        <shortName evidence="7">Deoxyriboaldolase</shortName>
    </alternativeName>
</protein>
<evidence type="ECO:0000256" key="1">
    <source>
        <dbReference type="ARBA" id="ARBA00010936"/>
    </source>
</evidence>
<dbReference type="NCBIfam" id="TIGR00126">
    <property type="entry name" value="deoC"/>
    <property type="match status" value="1"/>
</dbReference>
<comment type="catalytic activity">
    <reaction evidence="5 7">
        <text>2-deoxy-D-ribose 5-phosphate = D-glyceraldehyde 3-phosphate + acetaldehyde</text>
        <dbReference type="Rhea" id="RHEA:12821"/>
        <dbReference type="ChEBI" id="CHEBI:15343"/>
        <dbReference type="ChEBI" id="CHEBI:59776"/>
        <dbReference type="ChEBI" id="CHEBI:62877"/>
        <dbReference type="EC" id="4.1.2.4"/>
    </reaction>
</comment>
<dbReference type="EMBL" id="CP054142">
    <property type="protein sequence ID" value="QTQ14233.1"/>
    <property type="molecule type" value="Genomic_DNA"/>
</dbReference>
<organism evidence="8 9">
    <name type="scientific">Treponema parvum</name>
    <dbReference type="NCBI Taxonomy" id="138851"/>
    <lineage>
        <taxon>Bacteria</taxon>
        <taxon>Pseudomonadati</taxon>
        <taxon>Spirochaetota</taxon>
        <taxon>Spirochaetia</taxon>
        <taxon>Spirochaetales</taxon>
        <taxon>Treponemataceae</taxon>
        <taxon>Treponema</taxon>
    </lineage>
</organism>
<proteinExistence type="inferred from homology"/>
<evidence type="ECO:0000256" key="3">
    <source>
        <dbReference type="ARBA" id="ARBA00023239"/>
    </source>
</evidence>